<dbReference type="InterPro" id="IPR036508">
    <property type="entry name" value="Chitin-bd_dom_sf"/>
</dbReference>
<evidence type="ECO:0000313" key="4">
    <source>
        <dbReference type="EMBL" id="EAT40674.1"/>
    </source>
</evidence>
<evidence type="ECO:0000256" key="2">
    <source>
        <dbReference type="SAM" id="SignalP"/>
    </source>
</evidence>
<evidence type="ECO:0000259" key="3">
    <source>
        <dbReference type="SMART" id="SM00494"/>
    </source>
</evidence>
<dbReference type="Proteomes" id="UP000682892">
    <property type="component" value="Unassembled WGS sequence"/>
</dbReference>
<feature type="compositionally biased region" description="Low complexity" evidence="1">
    <location>
        <begin position="172"/>
        <end position="254"/>
    </location>
</feature>
<feature type="chain" id="PRO_5036466715" evidence="2">
    <location>
        <begin position="23"/>
        <end position="324"/>
    </location>
</feature>
<reference evidence="4" key="1">
    <citation type="submission" date="2005-10" db="EMBL/GenBank/DDBJ databases">
        <authorList>
            <person name="Loftus B.J."/>
            <person name="Nene V.M."/>
            <person name="Hannick L.I."/>
            <person name="Bidwell S."/>
            <person name="Haas B."/>
            <person name="Amedeo P."/>
            <person name="Orvis J."/>
            <person name="Wortman J.R."/>
            <person name="White O.R."/>
            <person name="Salzberg S."/>
            <person name="Shumway M."/>
            <person name="Koo H."/>
            <person name="Zhao Y."/>
            <person name="Holmes M."/>
            <person name="Miller J."/>
            <person name="Schatz M."/>
            <person name="Pop M."/>
            <person name="Pai G."/>
            <person name="Utterback T."/>
            <person name="Rogers Y.-H."/>
            <person name="Kravitz S."/>
            <person name="Fraser C.M."/>
        </authorList>
    </citation>
    <scope>NUCLEOTIDE SEQUENCE</scope>
    <source>
        <strain evidence="4">Liverpool</strain>
    </source>
</reference>
<feature type="signal peptide" evidence="2">
    <location>
        <begin position="1"/>
        <end position="22"/>
    </location>
</feature>
<dbReference type="GO" id="GO:0008061">
    <property type="term" value="F:chitin binding"/>
    <property type="evidence" value="ECO:0007669"/>
    <property type="project" value="InterPro"/>
</dbReference>
<evidence type="ECO:0000313" key="5">
    <source>
        <dbReference type="Proteomes" id="UP000682892"/>
    </source>
</evidence>
<organism evidence="4 5">
    <name type="scientific">Aedes aegypti</name>
    <name type="common">Yellowfever mosquito</name>
    <name type="synonym">Culex aegypti</name>
    <dbReference type="NCBI Taxonomy" id="7159"/>
    <lineage>
        <taxon>Eukaryota</taxon>
        <taxon>Metazoa</taxon>
        <taxon>Ecdysozoa</taxon>
        <taxon>Arthropoda</taxon>
        <taxon>Hexapoda</taxon>
        <taxon>Insecta</taxon>
        <taxon>Pterygota</taxon>
        <taxon>Neoptera</taxon>
        <taxon>Endopterygota</taxon>
        <taxon>Diptera</taxon>
        <taxon>Nematocera</taxon>
        <taxon>Culicoidea</taxon>
        <taxon>Culicidae</taxon>
        <taxon>Culicinae</taxon>
        <taxon>Aedini</taxon>
        <taxon>Aedes</taxon>
        <taxon>Stegomyia</taxon>
    </lineage>
</organism>
<dbReference type="KEGG" id="aag:5569413"/>
<dbReference type="OMA" id="FWQCVPQ"/>
<reference evidence="4" key="3">
    <citation type="submission" date="2012-09" db="EMBL/GenBank/DDBJ databases">
        <authorList>
            <consortium name="VectorBase"/>
        </authorList>
    </citation>
    <scope>NUCLEOTIDE SEQUENCE</scope>
    <source>
        <strain evidence="4">Liverpool</strain>
    </source>
</reference>
<dbReference type="GO" id="GO:0005576">
    <property type="term" value="C:extracellular region"/>
    <property type="evidence" value="ECO:0007669"/>
    <property type="project" value="InterPro"/>
</dbReference>
<reference evidence="4" key="2">
    <citation type="journal article" date="2007" name="Science">
        <title>Genome sequence of Aedes aegypti, a major arbovirus vector.</title>
        <authorList>
            <person name="Nene V."/>
            <person name="Wortman J.R."/>
            <person name="Lawson D."/>
            <person name="Haas B."/>
            <person name="Kodira C."/>
            <person name="Tu Z.J."/>
            <person name="Loftus B."/>
            <person name="Xi Z."/>
            <person name="Megy K."/>
            <person name="Grabherr M."/>
            <person name="Ren Q."/>
            <person name="Zdobnov E.M."/>
            <person name="Lobo N.F."/>
            <person name="Campbell K.S."/>
            <person name="Brown S.E."/>
            <person name="Bonaldo M.F."/>
            <person name="Zhu J."/>
            <person name="Sinkins S.P."/>
            <person name="Hogenkamp D.G."/>
            <person name="Amedeo P."/>
            <person name="Arensburger P."/>
            <person name="Atkinson P.W."/>
            <person name="Bidwell S."/>
            <person name="Biedler J."/>
            <person name="Birney E."/>
            <person name="Bruggner R.V."/>
            <person name="Costas J."/>
            <person name="Coy M.R."/>
            <person name="Crabtree J."/>
            <person name="Crawford M."/>
            <person name="Debruyn B."/>
            <person name="Decaprio D."/>
            <person name="Eiglmeier K."/>
            <person name="Eisenstadt E."/>
            <person name="El-Dorry H."/>
            <person name="Gelbart W.M."/>
            <person name="Gomes S.L."/>
            <person name="Hammond M."/>
            <person name="Hannick L.I."/>
            <person name="Hogan J.R."/>
            <person name="Holmes M.H."/>
            <person name="Jaffe D."/>
            <person name="Johnston J.S."/>
            <person name="Kennedy R.C."/>
            <person name="Koo H."/>
            <person name="Kravitz S."/>
            <person name="Kriventseva E.V."/>
            <person name="Kulp D."/>
            <person name="Labutti K."/>
            <person name="Lee E."/>
            <person name="Li S."/>
            <person name="Lovin D.D."/>
            <person name="Mao C."/>
            <person name="Mauceli E."/>
            <person name="Menck C.F."/>
            <person name="Miller J.R."/>
            <person name="Montgomery P."/>
            <person name="Mori A."/>
            <person name="Nascimento A.L."/>
            <person name="Naveira H.F."/>
            <person name="Nusbaum C."/>
            <person name="O'leary S."/>
            <person name="Orvis J."/>
            <person name="Pertea M."/>
            <person name="Quesneville H."/>
            <person name="Reidenbach K.R."/>
            <person name="Rogers Y.H."/>
            <person name="Roth C.W."/>
            <person name="Schneider J.R."/>
            <person name="Schatz M."/>
            <person name="Shumway M."/>
            <person name="Stanke M."/>
            <person name="Stinson E.O."/>
            <person name="Tubio J.M."/>
            <person name="Vanzee J.P."/>
            <person name="Verjovski-Almeida S."/>
            <person name="Werner D."/>
            <person name="White O."/>
            <person name="Wyder S."/>
            <person name="Zeng Q."/>
            <person name="Zhao Q."/>
            <person name="Zhao Y."/>
            <person name="Hill C.A."/>
            <person name="Raikhel A.S."/>
            <person name="Soares M.B."/>
            <person name="Knudson D.L."/>
            <person name="Lee N.H."/>
            <person name="Galagan J."/>
            <person name="Salzberg S.L."/>
            <person name="Paulsen I.T."/>
            <person name="Dimopoulos G."/>
            <person name="Collins F.H."/>
            <person name="Birren B."/>
            <person name="Fraser-Liggett C.M."/>
            <person name="Severson D.W."/>
        </authorList>
    </citation>
    <scope>NUCLEOTIDE SEQUENCE [LARGE SCALE GENOMIC DNA]</scope>
    <source>
        <strain evidence="4">Liverpool</strain>
    </source>
</reference>
<feature type="domain" description="Chitin-binding type-2" evidence="3">
    <location>
        <begin position="34"/>
        <end position="94"/>
    </location>
</feature>
<feature type="domain" description="Chitin-binding type-2" evidence="3">
    <location>
        <begin position="104"/>
        <end position="167"/>
    </location>
</feature>
<dbReference type="SUPFAM" id="SSF57625">
    <property type="entry name" value="Invertebrate chitin-binding proteins"/>
    <property type="match status" value="2"/>
</dbReference>
<dbReference type="SMART" id="SM00494">
    <property type="entry name" value="ChtBD2"/>
    <property type="match status" value="3"/>
</dbReference>
<accession>A0A1S4FH71</accession>
<dbReference type="EMBL" id="CH477452">
    <property type="protein sequence ID" value="EAT40674.1"/>
    <property type="molecule type" value="Genomic_DNA"/>
</dbReference>
<feature type="region of interest" description="Disordered" evidence="1">
    <location>
        <begin position="172"/>
        <end position="262"/>
    </location>
</feature>
<dbReference type="HOGENOM" id="CLU_1012844_0_0_1"/>
<keyword evidence="2" id="KW-0732">Signal</keyword>
<dbReference type="OrthoDB" id="7760227at2759"/>
<gene>
    <name evidence="4" type="ORF">AaeL_AAEL007615</name>
</gene>
<sequence>MTRLIRAVAFFCSVALSSSALSKPFAIEVDCAVPECSSQEGRTTLWPFRDPNFFVRCEPPKWHLMRRPCLSGTLFHFGRQECVDPSQWVEPCPTGPEMPQCPRIVCATAQDQRQLWPEEDPSFFLRCIPRPDGGMMVVRRECTEGFLFSYTLQQCVDAQYWEQDCTFDDVTTIGTPTPEGETDTSTTSPVDETTTTTPATTTTEEPTTTTAEPTTTTTEEPTTTTTEEPTTTTTEDPTTTTEDPVTPGPTTTTTEHSRGTCPTPLCSFQDPKLYPHTDWTKFYQCVLNASGQMEAVVRSCGANTYFHAGMQNCLHIWQWEDFCI</sequence>
<proteinExistence type="predicted"/>
<feature type="domain" description="Chitin-binding type-2" evidence="3">
    <location>
        <begin position="264"/>
        <end position="318"/>
    </location>
</feature>
<name>A0A1S4FH71_AEDAE</name>
<protein>
    <submittedName>
        <fullName evidence="4">AAEL007615-PA</fullName>
    </submittedName>
</protein>
<dbReference type="InterPro" id="IPR002557">
    <property type="entry name" value="Chitin-bd_dom"/>
</dbReference>
<dbReference type="AlphaFoldDB" id="A0A1S4FH71"/>
<evidence type="ECO:0000256" key="1">
    <source>
        <dbReference type="SAM" id="MobiDB-lite"/>
    </source>
</evidence>